<sequence>MTTDWGPYATIPSPAHIERARAGDALDEAHQYAFKWAVQNVLHTDRAKITFAQIIEGLPLADVALNTRAHSFHEAVINHKSLNPEALRKAKTLRARD</sequence>
<dbReference type="STRING" id="356882.A0A423WUB5"/>
<evidence type="ECO:0000313" key="2">
    <source>
        <dbReference type="Proteomes" id="UP000283895"/>
    </source>
</evidence>
<dbReference type="EMBL" id="LKEA01000009">
    <property type="protein sequence ID" value="ROW06929.1"/>
    <property type="molecule type" value="Genomic_DNA"/>
</dbReference>
<name>A0A423WUB5_9PEZI</name>
<proteinExistence type="predicted"/>
<gene>
    <name evidence="1" type="ORF">VMCG_04115</name>
</gene>
<comment type="caution">
    <text evidence="1">The sequence shown here is derived from an EMBL/GenBank/DDBJ whole genome shotgun (WGS) entry which is preliminary data.</text>
</comment>
<accession>A0A423WUB5</accession>
<reference evidence="1 2" key="1">
    <citation type="submission" date="2015-09" db="EMBL/GenBank/DDBJ databases">
        <title>Host preference determinants of Valsa canker pathogens revealed by comparative genomics.</title>
        <authorList>
            <person name="Yin Z."/>
            <person name="Huang L."/>
        </authorList>
    </citation>
    <scope>NUCLEOTIDE SEQUENCE [LARGE SCALE GENOMIC DNA]</scope>
    <source>
        <strain evidence="1 2">03-1</strain>
    </source>
</reference>
<dbReference type="Proteomes" id="UP000283895">
    <property type="component" value="Unassembled WGS sequence"/>
</dbReference>
<organism evidence="1 2">
    <name type="scientific">Cytospora schulzeri</name>
    <dbReference type="NCBI Taxonomy" id="448051"/>
    <lineage>
        <taxon>Eukaryota</taxon>
        <taxon>Fungi</taxon>
        <taxon>Dikarya</taxon>
        <taxon>Ascomycota</taxon>
        <taxon>Pezizomycotina</taxon>
        <taxon>Sordariomycetes</taxon>
        <taxon>Sordariomycetidae</taxon>
        <taxon>Diaporthales</taxon>
        <taxon>Cytosporaceae</taxon>
        <taxon>Cytospora</taxon>
    </lineage>
</organism>
<dbReference type="OrthoDB" id="5346581at2759"/>
<keyword evidence="2" id="KW-1185">Reference proteome</keyword>
<evidence type="ECO:0000313" key="1">
    <source>
        <dbReference type="EMBL" id="ROW06929.1"/>
    </source>
</evidence>
<protein>
    <submittedName>
        <fullName evidence="1">Uncharacterized protein</fullName>
    </submittedName>
</protein>
<dbReference type="AlphaFoldDB" id="A0A423WUB5"/>